<dbReference type="Pfam" id="PF14735">
    <property type="entry name" value="HAUS4"/>
    <property type="match status" value="1"/>
</dbReference>
<sequence length="311" mass="34907">MIPPVPRETLDANPKFAALVQQLSETVLDPFDASTRSTSSPNDALDQELRTHRAELAKTQILRQELEALTSRATGLSEELQETVDLLTSPFYRNLSDTDKLLLQDEFDELEDSLPIIGQHMSTSLQKSSLEIAQVAFPNEDPRKLEQRIEFLPAEIAHRLNTLQTRRASLIQKQMAVAQTCLEILDLYTTLTTHLRDLHTLKTTTLAAALSTKSTHLSLVASNMHLKLSILKHTALSAIYDPETVNALENYRMHLTDTSTRLVARQRVVEGELKKYKSAGSDMKAIVEKYGQVLRLVEAVGRDIKRLEAGR</sequence>
<dbReference type="STRING" id="341454.A0A4V6RHG6"/>
<dbReference type="Proteomes" id="UP000298138">
    <property type="component" value="Unassembled WGS sequence"/>
</dbReference>
<dbReference type="InterPro" id="IPR029327">
    <property type="entry name" value="HAUS4"/>
</dbReference>
<gene>
    <name evidence="2" type="ORF">EX30DRAFT_339023</name>
</gene>
<proteinExistence type="predicted"/>
<name>A0A4V6RHG6_9PEZI</name>
<feature type="coiled-coil region" evidence="1">
    <location>
        <begin position="42"/>
        <end position="79"/>
    </location>
</feature>
<protein>
    <submittedName>
        <fullName evidence="2">Uncharacterized protein</fullName>
    </submittedName>
</protein>
<organism evidence="2 3">
    <name type="scientific">Ascodesmis nigricans</name>
    <dbReference type="NCBI Taxonomy" id="341454"/>
    <lineage>
        <taxon>Eukaryota</taxon>
        <taxon>Fungi</taxon>
        <taxon>Dikarya</taxon>
        <taxon>Ascomycota</taxon>
        <taxon>Pezizomycotina</taxon>
        <taxon>Pezizomycetes</taxon>
        <taxon>Pezizales</taxon>
        <taxon>Ascodesmidaceae</taxon>
        <taxon>Ascodesmis</taxon>
    </lineage>
</organism>
<accession>A0A4V6RHG6</accession>
<evidence type="ECO:0000313" key="3">
    <source>
        <dbReference type="Proteomes" id="UP000298138"/>
    </source>
</evidence>
<dbReference type="OrthoDB" id="66964at2759"/>
<dbReference type="EMBL" id="ML220114">
    <property type="protein sequence ID" value="TGZ82735.1"/>
    <property type="molecule type" value="Genomic_DNA"/>
</dbReference>
<reference evidence="2 3" key="1">
    <citation type="submission" date="2019-04" db="EMBL/GenBank/DDBJ databases">
        <title>Comparative genomics and transcriptomics to analyze fruiting body development in filamentous ascomycetes.</title>
        <authorList>
            <consortium name="DOE Joint Genome Institute"/>
            <person name="Lutkenhaus R."/>
            <person name="Traeger S."/>
            <person name="Breuer J."/>
            <person name="Kuo A."/>
            <person name="Lipzen A."/>
            <person name="Pangilinan J."/>
            <person name="Dilworth D."/>
            <person name="Sandor L."/>
            <person name="Poggeler S."/>
            <person name="Barry K."/>
            <person name="Grigoriev I.V."/>
            <person name="Nowrousian M."/>
        </authorList>
    </citation>
    <scope>NUCLEOTIDE SEQUENCE [LARGE SCALE GENOMIC DNA]</scope>
    <source>
        <strain evidence="2 3">CBS 389.68</strain>
    </source>
</reference>
<dbReference type="GO" id="GO:0070652">
    <property type="term" value="C:HAUS complex"/>
    <property type="evidence" value="ECO:0007669"/>
    <property type="project" value="InterPro"/>
</dbReference>
<dbReference type="GO" id="GO:0051225">
    <property type="term" value="P:spindle assembly"/>
    <property type="evidence" value="ECO:0007669"/>
    <property type="project" value="InterPro"/>
</dbReference>
<evidence type="ECO:0000256" key="1">
    <source>
        <dbReference type="SAM" id="Coils"/>
    </source>
</evidence>
<dbReference type="AlphaFoldDB" id="A0A4V6RHG6"/>
<evidence type="ECO:0000313" key="2">
    <source>
        <dbReference type="EMBL" id="TGZ82735.1"/>
    </source>
</evidence>
<keyword evidence="1" id="KW-0175">Coiled coil</keyword>
<dbReference type="InParanoid" id="A0A4V6RHG6"/>
<keyword evidence="3" id="KW-1185">Reference proteome</keyword>